<keyword evidence="2" id="KW-0732">Signal</keyword>
<dbReference type="GO" id="GO:0098703">
    <property type="term" value="P:calcium ion import across plasma membrane"/>
    <property type="evidence" value="ECO:0007669"/>
    <property type="project" value="InterPro"/>
</dbReference>
<protein>
    <recommendedName>
        <fullName evidence="5">FZ domain-containing protein</fullName>
    </recommendedName>
</protein>
<keyword evidence="4" id="KW-1185">Reference proteome</keyword>
<dbReference type="Proteomes" id="UP000293360">
    <property type="component" value="Unassembled WGS sequence"/>
</dbReference>
<evidence type="ECO:0008006" key="5">
    <source>
        <dbReference type="Google" id="ProtNLM"/>
    </source>
</evidence>
<dbReference type="InterPro" id="IPR036790">
    <property type="entry name" value="Frizzled_dom_sf"/>
</dbReference>
<comment type="caution">
    <text evidence="3">The sequence shown here is derived from an EMBL/GenBank/DDBJ whole genome shotgun (WGS) entry which is preliminary data.</text>
</comment>
<dbReference type="GO" id="GO:0005262">
    <property type="term" value="F:calcium channel activity"/>
    <property type="evidence" value="ECO:0007669"/>
    <property type="project" value="InterPro"/>
</dbReference>
<accession>A0A4Q4TQQ2</accession>
<feature type="compositionally biased region" description="Basic and acidic residues" evidence="1">
    <location>
        <begin position="116"/>
        <end position="126"/>
    </location>
</feature>
<evidence type="ECO:0000256" key="1">
    <source>
        <dbReference type="SAM" id="MobiDB-lite"/>
    </source>
</evidence>
<proteinExistence type="predicted"/>
<dbReference type="Gene3D" id="1.10.2000.10">
    <property type="entry name" value="Frizzled cysteine-rich domain"/>
    <property type="match status" value="1"/>
</dbReference>
<gene>
    <name evidence="3" type="ORF">DL764_001504</name>
</gene>
<evidence type="ECO:0000313" key="4">
    <source>
        <dbReference type="Proteomes" id="UP000293360"/>
    </source>
</evidence>
<dbReference type="InterPro" id="IPR024338">
    <property type="entry name" value="MID1/Yam8"/>
</dbReference>
<dbReference type="PANTHER" id="PTHR39142">
    <property type="entry name" value="MID1P"/>
    <property type="match status" value="1"/>
</dbReference>
<dbReference type="PANTHER" id="PTHR39142:SF1">
    <property type="entry name" value="AEL197CP"/>
    <property type="match status" value="1"/>
</dbReference>
<reference evidence="3 4" key="1">
    <citation type="submission" date="2018-06" db="EMBL/GenBank/DDBJ databases">
        <title>Complete Genomes of Monosporascus.</title>
        <authorList>
            <person name="Robinson A.J."/>
            <person name="Natvig D.O."/>
        </authorList>
    </citation>
    <scope>NUCLEOTIDE SEQUENCE [LARGE SCALE GENOMIC DNA]</scope>
    <source>
        <strain evidence="3 4">CBS 110550</strain>
    </source>
</reference>
<dbReference type="AlphaFoldDB" id="A0A4Q4TQQ2"/>
<dbReference type="STRING" id="155417.A0A4Q4TQQ2"/>
<evidence type="ECO:0000313" key="3">
    <source>
        <dbReference type="EMBL" id="RYP09008.1"/>
    </source>
</evidence>
<feature type="region of interest" description="Disordered" evidence="1">
    <location>
        <begin position="166"/>
        <end position="201"/>
    </location>
</feature>
<dbReference type="EMBL" id="QJNU01000048">
    <property type="protein sequence ID" value="RYP09008.1"/>
    <property type="molecule type" value="Genomic_DNA"/>
</dbReference>
<sequence>MQLSPLQSRLAASLIASCLLLVVYLFFFFPQFATATQLDDHVNDGRLENDAALGAVNVEDPGYEPEFALFDRSIIGRAPPGVTGLANNVPLSADIQPGDTWNYAFEISTIEDAEASDRSRLRELRSEPNGSLAAPHDEDGLKEGSSEPVRPRQQSRTLWISANTCQQPSRISPDQTTGDPPQLTLFVSRSSENTSPGPDQDDVELIPFQEGAVMFNTSFTEDVFFSIHAPEVSDERFDTSLPYNFEIAASIDQSYHTAANESDSPLIWVDSDARGALLTTRSLTSRPEQVVENPPYVLYAQNKANPRINGLRSSYCGLKREAQIRGLENGSSGDITTGLKQGGDGNLTRQEFYIGGLNASSEYFSILVRDPDRTALEPQRNVPGGGGVVYQPISMETKPLGACRVIFNLTLCDETQYAVPANWDLFPEMTDLAAFYDEYTQTMYSNFEKSLQQIQCEAQPENRYSLVRNCADCEKAYKDWLCSVAIPRCEDFSEPDRPHLQARNINEPFPNGTMVDEKIRKEHANETAWTSSRNPLIDREIRPGPYKEVLPCDDVCYQLVQSCPAVLGFACPLPGMIGFNSTYGRRSRGGGGVTCNYPGSAHYPPAAGVRLPVRRSLVLGVVCAVLAIAI</sequence>
<dbReference type="Pfam" id="PF12929">
    <property type="entry name" value="Mid1"/>
    <property type="match status" value="1"/>
</dbReference>
<feature type="compositionally biased region" description="Polar residues" evidence="1">
    <location>
        <begin position="166"/>
        <end position="197"/>
    </location>
</feature>
<feature type="chain" id="PRO_5020443309" description="FZ domain-containing protein" evidence="2">
    <location>
        <begin position="36"/>
        <end position="630"/>
    </location>
</feature>
<feature type="region of interest" description="Disordered" evidence="1">
    <location>
        <begin position="116"/>
        <end position="154"/>
    </location>
</feature>
<name>A0A4Q4TQQ2_9PEZI</name>
<organism evidence="3 4">
    <name type="scientific">Monosporascus ibericus</name>
    <dbReference type="NCBI Taxonomy" id="155417"/>
    <lineage>
        <taxon>Eukaryota</taxon>
        <taxon>Fungi</taxon>
        <taxon>Dikarya</taxon>
        <taxon>Ascomycota</taxon>
        <taxon>Pezizomycotina</taxon>
        <taxon>Sordariomycetes</taxon>
        <taxon>Xylariomycetidae</taxon>
        <taxon>Xylariales</taxon>
        <taxon>Xylariales incertae sedis</taxon>
        <taxon>Monosporascus</taxon>
    </lineage>
</organism>
<dbReference type="OrthoDB" id="5405745at2759"/>
<feature type="compositionally biased region" description="Basic and acidic residues" evidence="1">
    <location>
        <begin position="135"/>
        <end position="145"/>
    </location>
</feature>
<evidence type="ECO:0000256" key="2">
    <source>
        <dbReference type="SAM" id="SignalP"/>
    </source>
</evidence>
<feature type="signal peptide" evidence="2">
    <location>
        <begin position="1"/>
        <end position="35"/>
    </location>
</feature>